<accession>V6LG22</accession>
<evidence type="ECO:0000313" key="2">
    <source>
        <dbReference type="EMBL" id="EST43462.1"/>
    </source>
</evidence>
<feature type="coiled-coil region" evidence="1">
    <location>
        <begin position="447"/>
        <end position="530"/>
    </location>
</feature>
<feature type="coiled-coil region" evidence="1">
    <location>
        <begin position="267"/>
        <end position="308"/>
    </location>
</feature>
<sequence>MHFSKLLNQAPPCAADLQAQNRALRSQLKLSALQPQLALEAAKYAYTTRLLSQRNLRPVGPKRADVGPALCALQELRGELAALKAFVLEAHDGAKKTLIFAFSGLVRRANSGVIAQERQEWAFDAQCRAQFFERQNSALTKQLEAQNAQMQKFRETQPDSTLLQNVQSLQTQNQQLLQSEKVLKSQVANVQSEIEKLIFLQAEYANRYEEKTVENEELLNRTNALARQLVIMELRARNSAKNCSLSGLIPDIGAQIQSKSEGYALKIAHNEAELRTLQTENKQLSEANAELQETVNKIRHKSKFLSEKFTQIEIFPSKDQIRPAESAQKTTQEVVIKQFDECENSLYQQLNTQCEKEVELLEQERLNAAQEHLAITEENAKFALKQTKLELEKLQQLSLYHVQLIENQGQEIEGLVEQNGQNQDELSRIKRQNDDFEVIQQDSKKIILDLSQKVAEAQERNRQLAEQNKDVVSQQQKQLKEAYAVKILCKEKDQNEQQCLKRVGQLEYALETLETQFSELNHQFQEQNGKLTSATDEMRVLTAEKDILSSQNNDASRIIKQLKIDKQRQVEECKQAHSNKFCQFAQQVNSCLGQLDQQSQLNDNQLEKLEFQISTLDQFNYKIDFNGILSDIKSEVVNNSLLLHQKVQTLSYLTSQYEQNETKQEELIQILQEQIGM</sequence>
<evidence type="ECO:0000313" key="3">
    <source>
        <dbReference type="EMBL" id="KAH0572817.1"/>
    </source>
</evidence>
<dbReference type="EMBL" id="KI546136">
    <property type="protein sequence ID" value="EST43462.1"/>
    <property type="molecule type" value="Genomic_DNA"/>
</dbReference>
<dbReference type="VEuPathDB" id="GiardiaDB:SS50377_24931"/>
<gene>
    <name evidence="2" type="ORF">SS50377_16826</name>
    <name evidence="3" type="ORF">SS50377_24931</name>
</gene>
<feature type="coiled-coil region" evidence="1">
    <location>
        <begin position="344"/>
        <end position="397"/>
    </location>
</feature>
<name>V6LG22_9EUKA</name>
<evidence type="ECO:0000256" key="1">
    <source>
        <dbReference type="SAM" id="Coils"/>
    </source>
</evidence>
<protein>
    <submittedName>
        <fullName evidence="2">Uncharacterized protein</fullName>
    </submittedName>
</protein>
<keyword evidence="1" id="KW-0175">Coiled coil</keyword>
<reference evidence="2 3" key="1">
    <citation type="journal article" date="2014" name="PLoS Genet.">
        <title>The Genome of Spironucleus salmonicida Highlights a Fish Pathogen Adapted to Fluctuating Environments.</title>
        <authorList>
            <person name="Xu F."/>
            <person name="Jerlstrom-Hultqvist J."/>
            <person name="Einarsson E."/>
            <person name="Astvaldsson A."/>
            <person name="Svard S.G."/>
            <person name="Andersson J.O."/>
        </authorList>
    </citation>
    <scope>NUCLEOTIDE SEQUENCE</scope>
    <source>
        <strain evidence="3">ATCC 50377</strain>
    </source>
</reference>
<reference evidence="3" key="2">
    <citation type="submission" date="2020-12" db="EMBL/GenBank/DDBJ databases">
        <title>New Spironucleus salmonicida genome in near-complete chromosomes.</title>
        <authorList>
            <person name="Xu F."/>
            <person name="Kurt Z."/>
            <person name="Jimenez-Gonzalez A."/>
            <person name="Astvaldsson A."/>
            <person name="Andersson J.O."/>
            <person name="Svard S.G."/>
        </authorList>
    </citation>
    <scope>NUCLEOTIDE SEQUENCE</scope>
    <source>
        <strain evidence="3">ATCC 50377</strain>
    </source>
</reference>
<evidence type="ECO:0000313" key="4">
    <source>
        <dbReference type="Proteomes" id="UP000018208"/>
    </source>
</evidence>
<feature type="coiled-coil region" evidence="1">
    <location>
        <begin position="129"/>
        <end position="228"/>
    </location>
</feature>
<dbReference type="Proteomes" id="UP000018208">
    <property type="component" value="Unassembled WGS sequence"/>
</dbReference>
<organism evidence="2">
    <name type="scientific">Spironucleus salmonicida</name>
    <dbReference type="NCBI Taxonomy" id="348837"/>
    <lineage>
        <taxon>Eukaryota</taxon>
        <taxon>Metamonada</taxon>
        <taxon>Diplomonadida</taxon>
        <taxon>Hexamitidae</taxon>
        <taxon>Hexamitinae</taxon>
        <taxon>Spironucleus</taxon>
    </lineage>
</organism>
<dbReference type="AlphaFoldDB" id="V6LG22"/>
<keyword evidence="4" id="KW-1185">Reference proteome</keyword>
<proteinExistence type="predicted"/>
<dbReference type="EMBL" id="AUWU02000005">
    <property type="protein sequence ID" value="KAH0572817.1"/>
    <property type="molecule type" value="Genomic_DNA"/>
</dbReference>